<dbReference type="InterPro" id="IPR013022">
    <property type="entry name" value="Xyl_isomerase-like_TIM-brl"/>
</dbReference>
<evidence type="ECO:0000259" key="3">
    <source>
        <dbReference type="Pfam" id="PF01261"/>
    </source>
</evidence>
<feature type="domain" description="Xylose isomerase-like TIM barrel" evidence="3">
    <location>
        <begin position="121"/>
        <end position="311"/>
    </location>
</feature>
<name>A0A5C6FPJ1_9PLAN</name>
<keyword evidence="1 4" id="KW-0413">Isomerase</keyword>
<accession>A0A5C6FPJ1</accession>
<dbReference type="Proteomes" id="UP000316476">
    <property type="component" value="Unassembled WGS sequence"/>
</dbReference>
<dbReference type="Gene3D" id="3.20.20.150">
    <property type="entry name" value="Divalent-metal-dependent TIM barrel enzymes"/>
    <property type="match status" value="1"/>
</dbReference>
<comment type="caution">
    <text evidence="4">The sequence shown here is derived from an EMBL/GenBank/DDBJ whole genome shotgun (WGS) entry which is preliminary data.</text>
</comment>
<gene>
    <name evidence="4" type="primary">hyi_5</name>
    <name evidence="4" type="ORF">V7x_49440</name>
</gene>
<dbReference type="AlphaFoldDB" id="A0A5C6FPJ1"/>
<keyword evidence="4" id="KW-0670">Pyruvate</keyword>
<dbReference type="GO" id="GO:0008903">
    <property type="term" value="F:hydroxypyruvate isomerase activity"/>
    <property type="evidence" value="ECO:0007669"/>
    <property type="project" value="UniProtKB-EC"/>
</dbReference>
<dbReference type="InterPro" id="IPR050417">
    <property type="entry name" value="Sugar_Epim/Isomerase"/>
</dbReference>
<dbReference type="PANTHER" id="PTHR43489:SF3">
    <property type="entry name" value="XYLOSE ISOMERASE DOMAIN PROTEIN TIM BARREL"/>
    <property type="match status" value="1"/>
</dbReference>
<dbReference type="EMBL" id="SJPZ01000002">
    <property type="protein sequence ID" value="TWU63204.1"/>
    <property type="molecule type" value="Genomic_DNA"/>
</dbReference>
<evidence type="ECO:0000313" key="4">
    <source>
        <dbReference type="EMBL" id="TWU63204.1"/>
    </source>
</evidence>
<evidence type="ECO:0000313" key="5">
    <source>
        <dbReference type="Proteomes" id="UP000316476"/>
    </source>
</evidence>
<dbReference type="PANTHER" id="PTHR43489">
    <property type="entry name" value="ISOMERASE"/>
    <property type="match status" value="1"/>
</dbReference>
<evidence type="ECO:0000256" key="1">
    <source>
        <dbReference type="ARBA" id="ARBA00023235"/>
    </source>
</evidence>
<proteinExistence type="predicted"/>
<organism evidence="4 5">
    <name type="scientific">Crateriforma conspicua</name>
    <dbReference type="NCBI Taxonomy" id="2527996"/>
    <lineage>
        <taxon>Bacteria</taxon>
        <taxon>Pseudomonadati</taxon>
        <taxon>Planctomycetota</taxon>
        <taxon>Planctomycetia</taxon>
        <taxon>Planctomycetales</taxon>
        <taxon>Planctomycetaceae</taxon>
        <taxon>Crateriforma</taxon>
    </lineage>
</organism>
<dbReference type="SUPFAM" id="SSF51658">
    <property type="entry name" value="Xylose isomerase-like"/>
    <property type="match status" value="1"/>
</dbReference>
<reference evidence="4 5" key="1">
    <citation type="submission" date="2019-02" db="EMBL/GenBank/DDBJ databases">
        <title>Deep-cultivation of Planctomycetes and their phenomic and genomic characterization uncovers novel biology.</title>
        <authorList>
            <person name="Wiegand S."/>
            <person name="Jogler M."/>
            <person name="Boedeker C."/>
            <person name="Pinto D."/>
            <person name="Vollmers J."/>
            <person name="Rivas-Marin E."/>
            <person name="Kohn T."/>
            <person name="Peeters S.H."/>
            <person name="Heuer A."/>
            <person name="Rast P."/>
            <person name="Oberbeckmann S."/>
            <person name="Bunk B."/>
            <person name="Jeske O."/>
            <person name="Meyerdierks A."/>
            <person name="Storesund J.E."/>
            <person name="Kallscheuer N."/>
            <person name="Luecker S."/>
            <person name="Lage O.M."/>
            <person name="Pohl T."/>
            <person name="Merkel B.J."/>
            <person name="Hornburger P."/>
            <person name="Mueller R.-W."/>
            <person name="Bruemmer F."/>
            <person name="Labrenz M."/>
            <person name="Spormann A.M."/>
            <person name="Op Den Camp H."/>
            <person name="Overmann J."/>
            <person name="Amann R."/>
            <person name="Jetten M.S.M."/>
            <person name="Mascher T."/>
            <person name="Medema M.H."/>
            <person name="Devos D.P."/>
            <person name="Kaster A.-K."/>
            <person name="Ovreas L."/>
            <person name="Rohde M."/>
            <person name="Galperin M.Y."/>
            <person name="Jogler C."/>
        </authorList>
    </citation>
    <scope>NUCLEOTIDE SEQUENCE [LARGE SCALE GENOMIC DNA]</scope>
    <source>
        <strain evidence="4 5">V7</strain>
    </source>
</reference>
<protein>
    <submittedName>
        <fullName evidence="4">Hydroxypyruvate isomerase</fullName>
        <ecNumber evidence="4">5.3.1.22</ecNumber>
    </submittedName>
</protein>
<dbReference type="Pfam" id="PF01261">
    <property type="entry name" value="AP_endonuc_2"/>
    <property type="match status" value="1"/>
</dbReference>
<dbReference type="EC" id="5.3.1.22" evidence="4"/>
<sequence length="327" mass="35763">MRADFPHVRSAVASPRRMARDFNESPLMSHPDQNNVLSRRQAIAGTVGGAAAGLAATTSVTSADEKPATATENVDAKQGRLNQSVCKWCYKMFSLEEMAAAAANLGLVGIDLLGPKDFPTLKKHGLICTMVSSHSLGKGLCDTKYHDEALEKMNAAIEATAKEGWRNVICFSGNARGIDRETGMKNCVDALKKITPVAEKHNVILNMELLNSKVNHPDYMCDNSTWGVELVKRVGSDNFKLLYDIYHMQIMEGDIIRTIRENHDAFGHYHTGGNPGRHELDATQELYYPPIAQAIAETGFDGYFAHEFIPAGDPLAGLTDAVRQCVV</sequence>
<dbReference type="InterPro" id="IPR036237">
    <property type="entry name" value="Xyl_isomerase-like_sf"/>
</dbReference>
<feature type="region of interest" description="Disordered" evidence="2">
    <location>
        <begin position="1"/>
        <end position="32"/>
    </location>
</feature>
<evidence type="ECO:0000256" key="2">
    <source>
        <dbReference type="SAM" id="MobiDB-lite"/>
    </source>
</evidence>